<dbReference type="AlphaFoldDB" id="A0A418X9N8"/>
<sequence>MRRLVSASCSSGQRFASGFLRIRSHPRHPCLWLTLPLAGCVEDFHLRVSAPCRAHKKKGVWQPPHTFIVFSSASLKRKRSTDPAIKTAGCPRHYLRHILKRLPLATSVTDCSPGIAPPRFKPNAWPGKGGYGAISLSRPPL</sequence>
<accession>A0A418X9N8</accession>
<evidence type="ECO:0000313" key="1">
    <source>
        <dbReference type="EMBL" id="RJG09215.1"/>
    </source>
</evidence>
<protein>
    <submittedName>
        <fullName evidence="1">Uncharacterized protein</fullName>
    </submittedName>
</protein>
<reference evidence="1 2" key="1">
    <citation type="submission" date="2018-09" db="EMBL/GenBank/DDBJ databases">
        <authorList>
            <person name="Zhu H."/>
        </authorList>
    </citation>
    <scope>NUCLEOTIDE SEQUENCE [LARGE SCALE GENOMIC DNA]</scope>
    <source>
        <strain evidence="1 2">K1S02-6</strain>
    </source>
</reference>
<gene>
    <name evidence="1" type="ORF">D3879_25845</name>
</gene>
<dbReference type="EMBL" id="QYUR01000008">
    <property type="protein sequence ID" value="RJG09215.1"/>
    <property type="molecule type" value="Genomic_DNA"/>
</dbReference>
<organism evidence="1 2">
    <name type="scientific">Pseudomonas cavernicola</name>
    <dbReference type="NCBI Taxonomy" id="2320866"/>
    <lineage>
        <taxon>Bacteria</taxon>
        <taxon>Pseudomonadati</taxon>
        <taxon>Pseudomonadota</taxon>
        <taxon>Gammaproteobacteria</taxon>
        <taxon>Pseudomonadales</taxon>
        <taxon>Pseudomonadaceae</taxon>
        <taxon>Pseudomonas</taxon>
    </lineage>
</organism>
<name>A0A418X9N8_9PSED</name>
<dbReference type="Proteomes" id="UP000284021">
    <property type="component" value="Unassembled WGS sequence"/>
</dbReference>
<evidence type="ECO:0000313" key="2">
    <source>
        <dbReference type="Proteomes" id="UP000284021"/>
    </source>
</evidence>
<proteinExistence type="predicted"/>
<comment type="caution">
    <text evidence="1">The sequence shown here is derived from an EMBL/GenBank/DDBJ whole genome shotgun (WGS) entry which is preliminary data.</text>
</comment>
<keyword evidence="2" id="KW-1185">Reference proteome</keyword>